<name>A0AAQ3TIV1_PASNO</name>
<evidence type="ECO:0000256" key="1">
    <source>
        <dbReference type="SAM" id="MobiDB-lite"/>
    </source>
</evidence>
<dbReference type="AlphaFoldDB" id="A0AAQ3TIV1"/>
<protein>
    <submittedName>
        <fullName evidence="2">Uncharacterized protein</fullName>
    </submittedName>
</protein>
<evidence type="ECO:0000313" key="2">
    <source>
        <dbReference type="EMBL" id="WVZ73741.1"/>
    </source>
</evidence>
<gene>
    <name evidence="2" type="ORF">U9M48_022019</name>
</gene>
<keyword evidence="3" id="KW-1185">Reference proteome</keyword>
<feature type="region of interest" description="Disordered" evidence="1">
    <location>
        <begin position="122"/>
        <end position="148"/>
    </location>
</feature>
<proteinExistence type="predicted"/>
<dbReference type="Proteomes" id="UP001341281">
    <property type="component" value="Chromosome 05"/>
</dbReference>
<feature type="region of interest" description="Disordered" evidence="1">
    <location>
        <begin position="1"/>
        <end position="36"/>
    </location>
</feature>
<dbReference type="EMBL" id="CP144749">
    <property type="protein sequence ID" value="WVZ73741.1"/>
    <property type="molecule type" value="Genomic_DNA"/>
</dbReference>
<organism evidence="2 3">
    <name type="scientific">Paspalum notatum var. saurae</name>
    <dbReference type="NCBI Taxonomy" id="547442"/>
    <lineage>
        <taxon>Eukaryota</taxon>
        <taxon>Viridiplantae</taxon>
        <taxon>Streptophyta</taxon>
        <taxon>Embryophyta</taxon>
        <taxon>Tracheophyta</taxon>
        <taxon>Spermatophyta</taxon>
        <taxon>Magnoliopsida</taxon>
        <taxon>Liliopsida</taxon>
        <taxon>Poales</taxon>
        <taxon>Poaceae</taxon>
        <taxon>PACMAD clade</taxon>
        <taxon>Panicoideae</taxon>
        <taxon>Andropogonodae</taxon>
        <taxon>Paspaleae</taxon>
        <taxon>Paspalinae</taxon>
        <taxon>Paspalum</taxon>
    </lineage>
</organism>
<accession>A0AAQ3TIV1</accession>
<evidence type="ECO:0000313" key="3">
    <source>
        <dbReference type="Proteomes" id="UP001341281"/>
    </source>
</evidence>
<reference evidence="2 3" key="1">
    <citation type="submission" date="2024-02" db="EMBL/GenBank/DDBJ databases">
        <title>High-quality chromosome-scale genome assembly of Pensacola bahiagrass (Paspalum notatum Flugge var. saurae).</title>
        <authorList>
            <person name="Vega J.M."/>
            <person name="Podio M."/>
            <person name="Orjuela J."/>
            <person name="Siena L.A."/>
            <person name="Pessino S.C."/>
            <person name="Combes M.C."/>
            <person name="Mariac C."/>
            <person name="Albertini E."/>
            <person name="Pupilli F."/>
            <person name="Ortiz J.P.A."/>
            <person name="Leblanc O."/>
        </authorList>
    </citation>
    <scope>NUCLEOTIDE SEQUENCE [LARGE SCALE GENOMIC DNA]</scope>
    <source>
        <strain evidence="2">R1</strain>
        <tissue evidence="2">Leaf</tissue>
    </source>
</reference>
<sequence>MLPWQSGTEEWRRNADTHTMSAKEVRSSMRPPGRGPGEVLHQRGRLPYGPGTMAAVGLGIVSVISYARPGTSTTEVAKVAVGHGDPAAGREPERRATGEVDLCGDNCDNNTQCGRLLEMATRPNHRPDRKSALGIKLRAGTRRPSPVR</sequence>
<feature type="compositionally biased region" description="Basic and acidic residues" evidence="1">
    <location>
        <begin position="9"/>
        <end position="27"/>
    </location>
</feature>